<keyword evidence="1 2" id="KW-0539">Nucleus</keyword>
<evidence type="ECO:0000313" key="6">
    <source>
        <dbReference type="Proteomes" id="UP000290189"/>
    </source>
</evidence>
<dbReference type="GO" id="GO:0019774">
    <property type="term" value="C:proteasome core complex, beta-subunit complex"/>
    <property type="evidence" value="ECO:0007669"/>
    <property type="project" value="UniProtKB-UniRule"/>
</dbReference>
<dbReference type="SUPFAM" id="SSF56235">
    <property type="entry name" value="N-terminal nucleophile aminohydrolases (Ntn hydrolases)"/>
    <property type="match status" value="1"/>
</dbReference>
<dbReference type="STRING" id="37360.A0A0G4J475"/>
<sequence length="239" mass="26616">MLASEFGVAGGAAQMPRTHTQSPIVTGSSVLGIVYKDGVMIMADTLGSYGSMARFRGLQRIRKITDTTLIGAGGEYSDFQEIMHILKDLTIRDWANDDGNILGSSEVFNYLTRVMYSKRSNVNPFWNQLLVAGFEQGKSLLGYVDLYGTSYKDVVAATGFGTYLGIPLLRKAWRQGLSAEEARKILEDAHRVLLYRDGRTLNKFQIAKVTADGVNISEPYSLKTDWEYRRFVDPDDTAM</sequence>
<gene>
    <name evidence="3" type="ORF">PBRA_002351</name>
    <name evidence="4" type="ORF">PLBR_LOCUS936</name>
</gene>
<dbReference type="InterPro" id="IPR001353">
    <property type="entry name" value="Proteasome_sua/b"/>
</dbReference>
<accession>A0A0G4J475</accession>
<keyword evidence="4" id="KW-0496">Mitochondrion</keyword>
<dbReference type="InterPro" id="IPR029055">
    <property type="entry name" value="Ntn_hydrolases_N"/>
</dbReference>
<evidence type="ECO:0000313" key="4">
    <source>
        <dbReference type="EMBL" id="SPQ93721.1"/>
    </source>
</evidence>
<dbReference type="PROSITE" id="PS51476">
    <property type="entry name" value="PROTEASOME_BETA_2"/>
    <property type="match status" value="1"/>
</dbReference>
<geneLocation type="mitochondrion" evidence="4"/>
<comment type="function">
    <text evidence="2">Non-catalytic component of the proteasome.</text>
</comment>
<dbReference type="PANTHER" id="PTHR32194:SF6">
    <property type="entry name" value="PROTEASOME SUBUNIT BETA"/>
    <property type="match status" value="1"/>
</dbReference>
<comment type="subcellular location">
    <subcellularLocation>
        <location evidence="2">Cytoplasm</location>
    </subcellularLocation>
    <subcellularLocation>
        <location evidence="2">Nucleus</location>
    </subcellularLocation>
</comment>
<dbReference type="AlphaFoldDB" id="A0A0G4J475"/>
<dbReference type="InterPro" id="IPR016295">
    <property type="entry name" value="Proteasome_beta4"/>
</dbReference>
<protein>
    <recommendedName>
        <fullName evidence="2">Proteasome subunit beta</fullName>
    </recommendedName>
</protein>
<dbReference type="EMBL" id="CDSF01000122">
    <property type="protein sequence ID" value="CEP02086.1"/>
    <property type="molecule type" value="Genomic_DNA"/>
</dbReference>
<dbReference type="Proteomes" id="UP000290189">
    <property type="component" value="Unassembled WGS sequence"/>
</dbReference>
<proteinExistence type="inferred from homology"/>
<dbReference type="GO" id="GO:0051603">
    <property type="term" value="P:proteolysis involved in protein catabolic process"/>
    <property type="evidence" value="ECO:0007669"/>
    <property type="project" value="InterPro"/>
</dbReference>
<dbReference type="OMA" id="QPIMRRY"/>
<name>A0A0G4J475_PLABS</name>
<dbReference type="PANTHER" id="PTHR32194">
    <property type="entry name" value="METALLOPROTEASE TLDD"/>
    <property type="match status" value="1"/>
</dbReference>
<dbReference type="GO" id="GO:0005737">
    <property type="term" value="C:cytoplasm"/>
    <property type="evidence" value="ECO:0007669"/>
    <property type="project" value="UniProtKB-SubCell"/>
</dbReference>
<dbReference type="GO" id="GO:0005634">
    <property type="term" value="C:nucleus"/>
    <property type="evidence" value="ECO:0007669"/>
    <property type="project" value="UniProtKB-SubCell"/>
</dbReference>
<reference evidence="4 6" key="2">
    <citation type="submission" date="2018-03" db="EMBL/GenBank/DDBJ databases">
        <authorList>
            <person name="Fogelqvist J."/>
        </authorList>
    </citation>
    <scope>NUCLEOTIDE SEQUENCE [LARGE SCALE GENOMIC DNA]</scope>
</reference>
<dbReference type="Proteomes" id="UP000039324">
    <property type="component" value="Unassembled WGS sequence"/>
</dbReference>
<organism evidence="3 5">
    <name type="scientific">Plasmodiophora brassicae</name>
    <name type="common">Clubroot disease agent</name>
    <dbReference type="NCBI Taxonomy" id="37360"/>
    <lineage>
        <taxon>Eukaryota</taxon>
        <taxon>Sar</taxon>
        <taxon>Rhizaria</taxon>
        <taxon>Endomyxa</taxon>
        <taxon>Phytomyxea</taxon>
        <taxon>Plasmodiophorida</taxon>
        <taxon>Plasmodiophoridae</taxon>
        <taxon>Plasmodiophora</taxon>
    </lineage>
</organism>
<keyword evidence="5" id="KW-1185">Reference proteome</keyword>
<dbReference type="Pfam" id="PF00227">
    <property type="entry name" value="Proteasome"/>
    <property type="match status" value="1"/>
</dbReference>
<keyword evidence="2" id="KW-0963">Cytoplasm</keyword>
<evidence type="ECO:0000313" key="3">
    <source>
        <dbReference type="EMBL" id="CEP02086.1"/>
    </source>
</evidence>
<reference evidence="3 5" key="1">
    <citation type="submission" date="2015-02" db="EMBL/GenBank/DDBJ databases">
        <authorList>
            <person name="Chooi Y.-H."/>
        </authorList>
    </citation>
    <scope>NUCLEOTIDE SEQUENCE [LARGE SCALE GENOMIC DNA]</scope>
    <source>
        <strain evidence="3">E3</strain>
    </source>
</reference>
<evidence type="ECO:0000313" key="5">
    <source>
        <dbReference type="Proteomes" id="UP000039324"/>
    </source>
</evidence>
<comment type="similarity">
    <text evidence="2">Belongs to the peptidase T1B family.</text>
</comment>
<dbReference type="PIRSF" id="PIRSF001213">
    <property type="entry name" value="Psome_endopept_beta"/>
    <property type="match status" value="1"/>
</dbReference>
<dbReference type="EMBL" id="OVEO01000001">
    <property type="protein sequence ID" value="SPQ93721.1"/>
    <property type="molecule type" value="Genomic_DNA"/>
</dbReference>
<evidence type="ECO:0000256" key="2">
    <source>
        <dbReference type="PIRNR" id="PIRNR001213"/>
    </source>
</evidence>
<dbReference type="Gene3D" id="3.60.20.10">
    <property type="entry name" value="Glutamine Phosphoribosylpyrophosphate, subunit 1, domain 1"/>
    <property type="match status" value="1"/>
</dbReference>
<evidence type="ECO:0000256" key="1">
    <source>
        <dbReference type="ARBA" id="ARBA00023242"/>
    </source>
</evidence>
<dbReference type="InterPro" id="IPR023333">
    <property type="entry name" value="Proteasome_suB-type"/>
</dbReference>
<keyword evidence="2" id="KW-0647">Proteasome</keyword>
<dbReference type="CDD" id="cd03760">
    <property type="entry name" value="proteasome_beta_type_4"/>
    <property type="match status" value="1"/>
</dbReference>
<dbReference type="OrthoDB" id="10248542at2759"/>